<protein>
    <recommendedName>
        <fullName evidence="3">Protein pitchfork</fullName>
    </recommendedName>
</protein>
<dbReference type="Pfam" id="PF07004">
    <property type="entry name" value="SHIPPO-rpt"/>
    <property type="match status" value="1"/>
</dbReference>
<dbReference type="InterPro" id="IPR010736">
    <property type="entry name" value="SHIPPO-rpt"/>
</dbReference>
<name>A0AA85K9H4_TRIRE</name>
<reference evidence="1" key="1">
    <citation type="submission" date="2022-06" db="EMBL/GenBank/DDBJ databases">
        <authorList>
            <person name="Berger JAMES D."/>
            <person name="Berger JAMES D."/>
        </authorList>
    </citation>
    <scope>NUCLEOTIDE SEQUENCE [LARGE SCALE GENOMIC DNA]</scope>
</reference>
<keyword evidence="1" id="KW-1185">Reference proteome</keyword>
<sequence>MSIFDGSSTIERIKEILSEGKTLFSFESCQERLLYPEAIPHHRLGITLTPISNHGLAGPTTYNPQSTGINDFSKKPMSLRGYTLGARTAPRLTYQVNNTNVPDPGAYQNYINKTLTVKPNKKPFNSCAPRSNISPNVTSTVGVGTYDITSEIGRRVQWQRDTMLHPVNLPTIEQKSTISVNTDKLATTAEHKRYQRKLAYLQLYFK</sequence>
<dbReference type="AlphaFoldDB" id="A0AA85K9H4"/>
<evidence type="ECO:0008006" key="3">
    <source>
        <dbReference type="Google" id="ProtNLM"/>
    </source>
</evidence>
<dbReference type="PANTHER" id="PTHR31508">
    <property type="entry name" value="PROTEIN PITCHFORK"/>
    <property type="match status" value="1"/>
</dbReference>
<evidence type="ECO:0000313" key="2">
    <source>
        <dbReference type="WBParaSite" id="TREG1_75650.2"/>
    </source>
</evidence>
<evidence type="ECO:0000313" key="1">
    <source>
        <dbReference type="Proteomes" id="UP000050795"/>
    </source>
</evidence>
<dbReference type="GO" id="GO:0031344">
    <property type="term" value="P:regulation of cell projection organization"/>
    <property type="evidence" value="ECO:0007669"/>
    <property type="project" value="TreeGrafter"/>
</dbReference>
<dbReference type="InterPro" id="IPR033602">
    <property type="entry name" value="CIMAP3"/>
</dbReference>
<dbReference type="Proteomes" id="UP000050795">
    <property type="component" value="Unassembled WGS sequence"/>
</dbReference>
<reference evidence="2" key="2">
    <citation type="submission" date="2023-11" db="UniProtKB">
        <authorList>
            <consortium name="WormBaseParasite"/>
        </authorList>
    </citation>
    <scope>IDENTIFICATION</scope>
</reference>
<organism evidence="1 2">
    <name type="scientific">Trichobilharzia regenti</name>
    <name type="common">Nasal bird schistosome</name>
    <dbReference type="NCBI Taxonomy" id="157069"/>
    <lineage>
        <taxon>Eukaryota</taxon>
        <taxon>Metazoa</taxon>
        <taxon>Spiralia</taxon>
        <taxon>Lophotrochozoa</taxon>
        <taxon>Platyhelminthes</taxon>
        <taxon>Trematoda</taxon>
        <taxon>Digenea</taxon>
        <taxon>Strigeidida</taxon>
        <taxon>Schistosomatoidea</taxon>
        <taxon>Schistosomatidae</taxon>
        <taxon>Trichobilharzia</taxon>
    </lineage>
</organism>
<dbReference type="GO" id="GO:0008092">
    <property type="term" value="F:cytoskeletal protein binding"/>
    <property type="evidence" value="ECO:0007669"/>
    <property type="project" value="TreeGrafter"/>
</dbReference>
<dbReference type="PANTHER" id="PTHR31508:SF2">
    <property type="entry name" value="PROTEIN PITCHFORK"/>
    <property type="match status" value="1"/>
</dbReference>
<dbReference type="WBParaSite" id="TREG1_75650.2">
    <property type="protein sequence ID" value="TREG1_75650.2"/>
    <property type="gene ID" value="TREG1_75650"/>
</dbReference>
<accession>A0AA85K9H4</accession>
<proteinExistence type="predicted"/>